<accession>A0ABQ7USL3</accession>
<dbReference type="InterPro" id="IPR012337">
    <property type="entry name" value="RNaseH-like_sf"/>
</dbReference>
<dbReference type="EMBL" id="JAIVGD010000018">
    <property type="protein sequence ID" value="KAH0754132.1"/>
    <property type="molecule type" value="Genomic_DNA"/>
</dbReference>
<comment type="caution">
    <text evidence="2">The sequence shown here is derived from an EMBL/GenBank/DDBJ whole genome shotgun (WGS) entry which is preliminary data.</text>
</comment>
<dbReference type="PANTHER" id="PTHR47723:SF19">
    <property type="entry name" value="POLYNUCLEOTIDYL TRANSFERASE, RIBONUCLEASE H-LIKE SUPERFAMILY PROTEIN"/>
    <property type="match status" value="1"/>
</dbReference>
<dbReference type="InterPro" id="IPR053151">
    <property type="entry name" value="RNase_H-like"/>
</dbReference>
<dbReference type="PANTHER" id="PTHR47723">
    <property type="entry name" value="OS05G0353850 PROTEIN"/>
    <property type="match status" value="1"/>
</dbReference>
<dbReference type="CDD" id="cd06222">
    <property type="entry name" value="RNase_H_like"/>
    <property type="match status" value="1"/>
</dbReference>
<proteinExistence type="predicted"/>
<dbReference type="Proteomes" id="UP000826656">
    <property type="component" value="Unassembled WGS sequence"/>
</dbReference>
<dbReference type="Gene3D" id="3.30.420.10">
    <property type="entry name" value="Ribonuclease H-like superfamily/Ribonuclease H"/>
    <property type="match status" value="1"/>
</dbReference>
<evidence type="ECO:0000313" key="3">
    <source>
        <dbReference type="Proteomes" id="UP000826656"/>
    </source>
</evidence>
<name>A0ABQ7USL3_SOLTU</name>
<evidence type="ECO:0000313" key="2">
    <source>
        <dbReference type="EMBL" id="KAH0754132.1"/>
    </source>
</evidence>
<keyword evidence="3" id="KW-1185">Reference proteome</keyword>
<dbReference type="Pfam" id="PF13456">
    <property type="entry name" value="RVT_3"/>
    <property type="match status" value="1"/>
</dbReference>
<dbReference type="SUPFAM" id="SSF53098">
    <property type="entry name" value="Ribonuclease H-like"/>
    <property type="match status" value="1"/>
</dbReference>
<dbReference type="InterPro" id="IPR036397">
    <property type="entry name" value="RNaseH_sf"/>
</dbReference>
<sequence length="65" mass="6868">MSVKLNSDGSCIQGRCGGGGLIRNSFGNVLFAYCINLGPGTSNIAKMVVLLFGLKWCPNRGFSKV</sequence>
<organism evidence="2 3">
    <name type="scientific">Solanum tuberosum</name>
    <name type="common">Potato</name>
    <dbReference type="NCBI Taxonomy" id="4113"/>
    <lineage>
        <taxon>Eukaryota</taxon>
        <taxon>Viridiplantae</taxon>
        <taxon>Streptophyta</taxon>
        <taxon>Embryophyta</taxon>
        <taxon>Tracheophyta</taxon>
        <taxon>Spermatophyta</taxon>
        <taxon>Magnoliopsida</taxon>
        <taxon>eudicotyledons</taxon>
        <taxon>Gunneridae</taxon>
        <taxon>Pentapetalae</taxon>
        <taxon>asterids</taxon>
        <taxon>lamiids</taxon>
        <taxon>Solanales</taxon>
        <taxon>Solanaceae</taxon>
        <taxon>Solanoideae</taxon>
        <taxon>Solaneae</taxon>
        <taxon>Solanum</taxon>
    </lineage>
</organism>
<protein>
    <recommendedName>
        <fullName evidence="1">RNase H type-1 domain-containing protein</fullName>
    </recommendedName>
</protein>
<evidence type="ECO:0000259" key="1">
    <source>
        <dbReference type="Pfam" id="PF13456"/>
    </source>
</evidence>
<gene>
    <name evidence="2" type="ORF">KY290_024402</name>
</gene>
<feature type="domain" description="RNase H type-1" evidence="1">
    <location>
        <begin position="6"/>
        <end position="65"/>
    </location>
</feature>
<dbReference type="InterPro" id="IPR044730">
    <property type="entry name" value="RNase_H-like_dom_plant"/>
</dbReference>
<dbReference type="InterPro" id="IPR002156">
    <property type="entry name" value="RNaseH_domain"/>
</dbReference>
<reference evidence="2 3" key="1">
    <citation type="journal article" date="2021" name="bioRxiv">
        <title>Chromosome-scale and haplotype-resolved genome assembly of a tetraploid potato cultivar.</title>
        <authorList>
            <person name="Sun H."/>
            <person name="Jiao W.-B."/>
            <person name="Krause K."/>
            <person name="Campoy J.A."/>
            <person name="Goel M."/>
            <person name="Folz-Donahue K."/>
            <person name="Kukat C."/>
            <person name="Huettel B."/>
            <person name="Schneeberger K."/>
        </authorList>
    </citation>
    <scope>NUCLEOTIDE SEQUENCE [LARGE SCALE GENOMIC DNA]</scope>
    <source>
        <strain evidence="2">SolTubOtavaFocal</strain>
        <tissue evidence="2">Leaves</tissue>
    </source>
</reference>